<reference evidence="3 4" key="1">
    <citation type="submission" date="2012-06" db="EMBL/GenBank/DDBJ databases">
        <title>Finished chromosome of genome of Microcoleus sp. PCC 7113.</title>
        <authorList>
            <consortium name="US DOE Joint Genome Institute"/>
            <person name="Gugger M."/>
            <person name="Coursin T."/>
            <person name="Rippka R."/>
            <person name="Tandeau De Marsac N."/>
            <person name="Huntemann M."/>
            <person name="Wei C.-L."/>
            <person name="Han J."/>
            <person name="Detter J.C."/>
            <person name="Han C."/>
            <person name="Tapia R."/>
            <person name="Chen A."/>
            <person name="Kyrpides N."/>
            <person name="Mavromatis K."/>
            <person name="Markowitz V."/>
            <person name="Szeto E."/>
            <person name="Ivanova N."/>
            <person name="Pagani I."/>
            <person name="Pati A."/>
            <person name="Goodwin L."/>
            <person name="Nordberg H.P."/>
            <person name="Cantor M.N."/>
            <person name="Hua S.X."/>
            <person name="Woyke T."/>
            <person name="Kerfeld C.A."/>
        </authorList>
    </citation>
    <scope>NUCLEOTIDE SEQUENCE [LARGE SCALE GENOMIC DNA]</scope>
    <source>
        <strain evidence="3 4">PCC 7113</strain>
    </source>
</reference>
<dbReference type="STRING" id="1173027.Mic7113_5727"/>
<dbReference type="PATRIC" id="fig|1173027.3.peg.6343"/>
<dbReference type="GO" id="GO:0016740">
    <property type="term" value="F:transferase activity"/>
    <property type="evidence" value="ECO:0007669"/>
    <property type="project" value="UniProtKB-KW"/>
</dbReference>
<keyword evidence="1" id="KW-0472">Membrane</keyword>
<dbReference type="RefSeq" id="WP_015185481.1">
    <property type="nucleotide sequence ID" value="NC_019738.1"/>
</dbReference>
<dbReference type="PANTHER" id="PTHR43630:SF2">
    <property type="entry name" value="GLYCOSYLTRANSFERASE"/>
    <property type="match status" value="1"/>
</dbReference>
<dbReference type="Pfam" id="PF00535">
    <property type="entry name" value="Glycos_transf_2"/>
    <property type="match status" value="1"/>
</dbReference>
<dbReference type="Proteomes" id="UP000010471">
    <property type="component" value="Chromosome"/>
</dbReference>
<feature type="transmembrane region" description="Helical" evidence="1">
    <location>
        <begin position="228"/>
        <end position="246"/>
    </location>
</feature>
<accession>K9WP73</accession>
<dbReference type="AlphaFoldDB" id="K9WP73"/>
<proteinExistence type="predicted"/>
<evidence type="ECO:0000256" key="1">
    <source>
        <dbReference type="SAM" id="Phobius"/>
    </source>
</evidence>
<dbReference type="SUPFAM" id="SSF53448">
    <property type="entry name" value="Nucleotide-diphospho-sugar transferases"/>
    <property type="match status" value="1"/>
</dbReference>
<protein>
    <submittedName>
        <fullName evidence="3">Glycosyl transferase</fullName>
    </submittedName>
</protein>
<dbReference type="PANTHER" id="PTHR43630">
    <property type="entry name" value="POLY-BETA-1,6-N-ACETYL-D-GLUCOSAMINE SYNTHASE"/>
    <property type="match status" value="1"/>
</dbReference>
<keyword evidence="4" id="KW-1185">Reference proteome</keyword>
<dbReference type="EMBL" id="CP003630">
    <property type="protein sequence ID" value="AFZ21352.1"/>
    <property type="molecule type" value="Genomic_DNA"/>
</dbReference>
<evidence type="ECO:0000313" key="3">
    <source>
        <dbReference type="EMBL" id="AFZ21352.1"/>
    </source>
</evidence>
<evidence type="ECO:0000313" key="4">
    <source>
        <dbReference type="Proteomes" id="UP000010471"/>
    </source>
</evidence>
<keyword evidence="1" id="KW-1133">Transmembrane helix</keyword>
<name>K9WP73_9CYAN</name>
<dbReference type="KEGG" id="mic:Mic7113_5727"/>
<dbReference type="eggNOG" id="COG0463">
    <property type="taxonomic scope" value="Bacteria"/>
</dbReference>
<sequence>MTISNKNKVYNLSEHFSNQHPSLLEKITPLILTFNESPNIDRTLQHLTWAKRIIVVDSYSTDATLEILQSYPQVQIFQRQFDTHGNQWNYGLNKVKTEWVISLDADYIITDELIAEIDSLQKDSLVDGYFAPFKYCVFGKPLRGTLLPPREVLFRKEKAIYFDDGHTQKLHVNGKSAKLSSYIHHDDRKPLSRWLWAQDRYMIIETEKLLKTPDSELSFGDCIRRQKILAPFVILFYCLILNKGILDGWAGWYYAFQRMLAEILLSIRLIETEKLHQGSNQHKTFSEIIPSSLPKSGKQELTEA</sequence>
<dbReference type="InterPro" id="IPR029044">
    <property type="entry name" value="Nucleotide-diphossugar_trans"/>
</dbReference>
<keyword evidence="3" id="KW-0808">Transferase</keyword>
<dbReference type="HOGENOM" id="CLU_065962_0_0_3"/>
<dbReference type="CDD" id="cd02511">
    <property type="entry name" value="Beta4Glucosyltransferase"/>
    <property type="match status" value="1"/>
</dbReference>
<dbReference type="Gene3D" id="3.90.550.10">
    <property type="entry name" value="Spore Coat Polysaccharide Biosynthesis Protein SpsA, Chain A"/>
    <property type="match status" value="1"/>
</dbReference>
<feature type="domain" description="Glycosyltransferase 2-like" evidence="2">
    <location>
        <begin position="31"/>
        <end position="131"/>
    </location>
</feature>
<dbReference type="InterPro" id="IPR001173">
    <property type="entry name" value="Glyco_trans_2-like"/>
</dbReference>
<gene>
    <name evidence="3" type="ORF">Mic7113_5727</name>
</gene>
<keyword evidence="1" id="KW-0812">Transmembrane</keyword>
<evidence type="ECO:0000259" key="2">
    <source>
        <dbReference type="Pfam" id="PF00535"/>
    </source>
</evidence>
<organism evidence="3 4">
    <name type="scientific">Allocoleopsis franciscana PCC 7113</name>
    <dbReference type="NCBI Taxonomy" id="1173027"/>
    <lineage>
        <taxon>Bacteria</taxon>
        <taxon>Bacillati</taxon>
        <taxon>Cyanobacteriota</taxon>
        <taxon>Cyanophyceae</taxon>
        <taxon>Coleofasciculales</taxon>
        <taxon>Coleofasciculaceae</taxon>
        <taxon>Allocoleopsis</taxon>
        <taxon>Allocoleopsis franciscana</taxon>
    </lineage>
</organism>
<dbReference type="OrthoDB" id="9815923at2"/>